<evidence type="ECO:0000313" key="6">
    <source>
        <dbReference type="EMBL" id="PZD70555.1"/>
    </source>
</evidence>
<evidence type="ECO:0000256" key="3">
    <source>
        <dbReference type="ARBA" id="ARBA00023237"/>
    </source>
</evidence>
<dbReference type="InterPro" id="IPR005565">
    <property type="entry name" value="Hemolysn_activator_HlyB_C"/>
</dbReference>
<dbReference type="GO" id="GO:0046819">
    <property type="term" value="P:protein secretion by the type V secretion system"/>
    <property type="evidence" value="ECO:0007669"/>
    <property type="project" value="TreeGrafter"/>
</dbReference>
<dbReference type="Pfam" id="PF08479">
    <property type="entry name" value="POTRA_2"/>
    <property type="match status" value="1"/>
</dbReference>
<dbReference type="InterPro" id="IPR013686">
    <property type="entry name" value="Polypept-transport_assoc_ShlB"/>
</dbReference>
<keyword evidence="7" id="KW-1185">Reference proteome</keyword>
<dbReference type="Gene3D" id="3.10.20.310">
    <property type="entry name" value="membrane protein fhac"/>
    <property type="match status" value="1"/>
</dbReference>
<protein>
    <submittedName>
        <fullName evidence="6">Heme/hemopexin transporter protein HuxB</fullName>
    </submittedName>
</protein>
<proteinExistence type="predicted"/>
<name>A0A2W1JFW3_9CYAN</name>
<evidence type="ECO:0000259" key="5">
    <source>
        <dbReference type="Pfam" id="PF08479"/>
    </source>
</evidence>
<dbReference type="OrthoDB" id="596066at2"/>
<organism evidence="6 7">
    <name type="scientific">Acaryochloris thomasi RCC1774</name>
    <dbReference type="NCBI Taxonomy" id="1764569"/>
    <lineage>
        <taxon>Bacteria</taxon>
        <taxon>Bacillati</taxon>
        <taxon>Cyanobacteriota</taxon>
        <taxon>Cyanophyceae</taxon>
        <taxon>Acaryochloridales</taxon>
        <taxon>Acaryochloridaceae</taxon>
        <taxon>Acaryochloris</taxon>
        <taxon>Acaryochloris thomasi</taxon>
    </lineage>
</organism>
<evidence type="ECO:0000259" key="4">
    <source>
        <dbReference type="Pfam" id="PF03865"/>
    </source>
</evidence>
<feature type="domain" description="Polypeptide-transport-associated ShlB-type" evidence="5">
    <location>
        <begin position="3"/>
        <end position="69"/>
    </location>
</feature>
<dbReference type="EMBL" id="PQWO01000033">
    <property type="protein sequence ID" value="PZD70555.1"/>
    <property type="molecule type" value="Genomic_DNA"/>
</dbReference>
<evidence type="ECO:0000256" key="1">
    <source>
        <dbReference type="ARBA" id="ARBA00022452"/>
    </source>
</evidence>
<accession>A0A2W1JFW3</accession>
<dbReference type="AlphaFoldDB" id="A0A2W1JFW3"/>
<evidence type="ECO:0000313" key="7">
    <source>
        <dbReference type="Proteomes" id="UP000248857"/>
    </source>
</evidence>
<keyword evidence="1" id="KW-0472">Membrane</keyword>
<comment type="caution">
    <text evidence="6">The sequence shown here is derived from an EMBL/GenBank/DDBJ whole genome shotgun (WGS) entry which is preliminary data.</text>
</comment>
<dbReference type="PANTHER" id="PTHR34597">
    <property type="entry name" value="SLR1661 PROTEIN"/>
    <property type="match status" value="1"/>
</dbReference>
<gene>
    <name evidence="6" type="primary">hxuB_3</name>
    <name evidence="6" type="ORF">C1752_10562</name>
</gene>
<dbReference type="GO" id="GO:0008320">
    <property type="term" value="F:protein transmembrane transporter activity"/>
    <property type="evidence" value="ECO:0007669"/>
    <property type="project" value="TreeGrafter"/>
</dbReference>
<evidence type="ECO:0000256" key="2">
    <source>
        <dbReference type="ARBA" id="ARBA00022692"/>
    </source>
</evidence>
<keyword evidence="2" id="KW-0812">Transmembrane</keyword>
<feature type="domain" description="Haemolysin activator HlyB C-terminal" evidence="4">
    <location>
        <begin position="129"/>
        <end position="442"/>
    </location>
</feature>
<dbReference type="Gene3D" id="2.40.160.50">
    <property type="entry name" value="membrane protein fhac: a member of the omp85/tpsb transporter family"/>
    <property type="match status" value="1"/>
</dbReference>
<sequence length="483" mass="53514">MIAEEEVQAVLEPFRNKPLSNNDLRAVESAIGELYAENGYITTFAYLRLSDNAELNLEGATVAVTIAEGRLEKINVKSSRLSTYIKRRLKADVKGVVQEQQLQKSLRFLLNDPRIDTISVTFSEGSEYGASTLNVDARLNNPINVSVGLSNNRSPSVSSFERQVQFQHLNVLGLGDALFLGYRNTNGSDAIGVGYSLPINRLDGTVDVFYQFVTSSIIEEPFEQLDIEGRSDFVQLTYRQPILRRTTDNKIEEVALGASLSHENSSLTSPVIPFPISEGSEDDGRTRITAIRFFQEWSKRQNTSSFGLRSQFSLGVDVASTDNQSSPDGQFFKWEAGARWSRKLPHNLTFNARANLQFSDRALLASEQFAFGGPTTVRGFRQNSVLSDNGFLASLELDIPVYSGKVGRFTLYPFFDVGTGFDNSESVIPTPGTLASVGIGLSYQLNDRLKATAEWGIPLINRPENRGTLQEEGIHLSIIWNPL</sequence>
<dbReference type="Proteomes" id="UP000248857">
    <property type="component" value="Unassembled WGS sequence"/>
</dbReference>
<dbReference type="InterPro" id="IPR051544">
    <property type="entry name" value="TPS_OM_transporter"/>
</dbReference>
<keyword evidence="3" id="KW-0998">Cell outer membrane</keyword>
<dbReference type="Pfam" id="PF03865">
    <property type="entry name" value="ShlB"/>
    <property type="match status" value="1"/>
</dbReference>
<dbReference type="GO" id="GO:0098046">
    <property type="term" value="C:type V protein secretion system complex"/>
    <property type="evidence" value="ECO:0007669"/>
    <property type="project" value="TreeGrafter"/>
</dbReference>
<dbReference type="PANTHER" id="PTHR34597:SF1">
    <property type="entry name" value="HEME_HEMOPEXIN TRANSPORTER PROTEIN HUXB"/>
    <property type="match status" value="1"/>
</dbReference>
<reference evidence="6 7" key="1">
    <citation type="journal article" date="2018" name="Sci. Rep.">
        <title>A novel species of the marine cyanobacterium Acaryochloris with a unique pigment content and lifestyle.</title>
        <authorList>
            <person name="Partensky F."/>
            <person name="Six C."/>
            <person name="Ratin M."/>
            <person name="Garczarek L."/>
            <person name="Vaulot D."/>
            <person name="Probert I."/>
            <person name="Calteau A."/>
            <person name="Gourvil P."/>
            <person name="Marie D."/>
            <person name="Grebert T."/>
            <person name="Bouchier C."/>
            <person name="Le Panse S."/>
            <person name="Gachenot M."/>
            <person name="Rodriguez F."/>
            <person name="Garrido J.L."/>
        </authorList>
    </citation>
    <scope>NUCLEOTIDE SEQUENCE [LARGE SCALE GENOMIC DNA]</scope>
    <source>
        <strain evidence="6 7">RCC1774</strain>
    </source>
</reference>
<keyword evidence="1" id="KW-1134">Transmembrane beta strand</keyword>